<dbReference type="SUPFAM" id="SSF55785">
    <property type="entry name" value="PYP-like sensor domain (PAS domain)"/>
    <property type="match status" value="1"/>
</dbReference>
<dbReference type="PRINTS" id="PR00344">
    <property type="entry name" value="BCTRLSENSOR"/>
</dbReference>
<dbReference type="PANTHER" id="PTHR43065">
    <property type="entry name" value="SENSOR HISTIDINE KINASE"/>
    <property type="match status" value="1"/>
</dbReference>
<dbReference type="PANTHER" id="PTHR43065:SF42">
    <property type="entry name" value="TWO-COMPONENT SENSOR PPRA"/>
    <property type="match status" value="1"/>
</dbReference>
<feature type="domain" description="Histidine kinase" evidence="5">
    <location>
        <begin position="310"/>
        <end position="533"/>
    </location>
</feature>
<evidence type="ECO:0000256" key="4">
    <source>
        <dbReference type="PROSITE-ProRule" id="PRU00169"/>
    </source>
</evidence>
<dbReference type="SMART" id="SM00388">
    <property type="entry name" value="HisKA"/>
    <property type="match status" value="1"/>
</dbReference>
<evidence type="ECO:0000256" key="3">
    <source>
        <dbReference type="ARBA" id="ARBA00022553"/>
    </source>
</evidence>
<dbReference type="InterPro" id="IPR000014">
    <property type="entry name" value="PAS"/>
</dbReference>
<keyword evidence="3 4" id="KW-0597">Phosphoprotein</keyword>
<dbReference type="EC" id="2.7.13.3" evidence="2"/>
<evidence type="ECO:0000256" key="2">
    <source>
        <dbReference type="ARBA" id="ARBA00012438"/>
    </source>
</evidence>
<dbReference type="SMART" id="SM00086">
    <property type="entry name" value="PAC"/>
    <property type="match status" value="1"/>
</dbReference>
<dbReference type="PROSITE" id="PS50113">
    <property type="entry name" value="PAC"/>
    <property type="match status" value="1"/>
</dbReference>
<organism evidence="9 10">
    <name type="scientific">Mesoterricola silvestris</name>
    <dbReference type="NCBI Taxonomy" id="2927979"/>
    <lineage>
        <taxon>Bacteria</taxon>
        <taxon>Pseudomonadati</taxon>
        <taxon>Acidobacteriota</taxon>
        <taxon>Holophagae</taxon>
        <taxon>Holophagales</taxon>
        <taxon>Holophagaceae</taxon>
        <taxon>Mesoterricola</taxon>
    </lineage>
</organism>
<evidence type="ECO:0000313" key="9">
    <source>
        <dbReference type="EMBL" id="BDU73608.1"/>
    </source>
</evidence>
<dbReference type="AlphaFoldDB" id="A0AA48H894"/>
<evidence type="ECO:0000313" key="10">
    <source>
        <dbReference type="Proteomes" id="UP001238179"/>
    </source>
</evidence>
<evidence type="ECO:0000259" key="8">
    <source>
        <dbReference type="PROSITE" id="PS50113"/>
    </source>
</evidence>
<name>A0AA48H894_9BACT</name>
<dbReference type="Pfam" id="PF00072">
    <property type="entry name" value="Response_reg"/>
    <property type="match status" value="2"/>
</dbReference>
<dbReference type="PROSITE" id="PS50112">
    <property type="entry name" value="PAS"/>
    <property type="match status" value="1"/>
</dbReference>
<dbReference type="PROSITE" id="PS50109">
    <property type="entry name" value="HIS_KIN"/>
    <property type="match status" value="1"/>
</dbReference>
<feature type="domain" description="PAS" evidence="7">
    <location>
        <begin position="179"/>
        <end position="216"/>
    </location>
</feature>
<feature type="domain" description="PAC" evidence="8">
    <location>
        <begin position="243"/>
        <end position="297"/>
    </location>
</feature>
<dbReference type="InterPro" id="IPR003661">
    <property type="entry name" value="HisK_dim/P_dom"/>
</dbReference>
<accession>A0AA48H894</accession>
<dbReference type="InterPro" id="IPR036890">
    <property type="entry name" value="HATPase_C_sf"/>
</dbReference>
<dbReference type="Gene3D" id="1.10.287.130">
    <property type="match status" value="1"/>
</dbReference>
<evidence type="ECO:0000256" key="1">
    <source>
        <dbReference type="ARBA" id="ARBA00000085"/>
    </source>
</evidence>
<dbReference type="EMBL" id="AP027080">
    <property type="protein sequence ID" value="BDU73608.1"/>
    <property type="molecule type" value="Genomic_DNA"/>
</dbReference>
<dbReference type="Pfam" id="PF13426">
    <property type="entry name" value="PAS_9"/>
    <property type="match status" value="1"/>
</dbReference>
<dbReference type="Proteomes" id="UP001238179">
    <property type="component" value="Chromosome"/>
</dbReference>
<feature type="domain" description="Response regulatory" evidence="6">
    <location>
        <begin position="553"/>
        <end position="669"/>
    </location>
</feature>
<feature type="modified residue" description="4-aspartylphosphate" evidence="4">
    <location>
        <position position="51"/>
    </location>
</feature>
<dbReference type="InterPro" id="IPR036097">
    <property type="entry name" value="HisK_dim/P_sf"/>
</dbReference>
<dbReference type="SMART" id="SM00091">
    <property type="entry name" value="PAS"/>
    <property type="match status" value="1"/>
</dbReference>
<dbReference type="InterPro" id="IPR001789">
    <property type="entry name" value="Sig_transdc_resp-reg_receiver"/>
</dbReference>
<dbReference type="SMART" id="SM00448">
    <property type="entry name" value="REC"/>
    <property type="match status" value="2"/>
</dbReference>
<dbReference type="CDD" id="cd00130">
    <property type="entry name" value="PAS"/>
    <property type="match status" value="1"/>
</dbReference>
<dbReference type="InterPro" id="IPR011006">
    <property type="entry name" value="CheY-like_superfamily"/>
</dbReference>
<dbReference type="GO" id="GO:0000155">
    <property type="term" value="F:phosphorelay sensor kinase activity"/>
    <property type="evidence" value="ECO:0007669"/>
    <property type="project" value="InterPro"/>
</dbReference>
<dbReference type="InterPro" id="IPR004358">
    <property type="entry name" value="Sig_transdc_His_kin-like_C"/>
</dbReference>
<feature type="domain" description="Response regulatory" evidence="6">
    <location>
        <begin position="2"/>
        <end position="119"/>
    </location>
</feature>
<dbReference type="KEGG" id="msil:METEAL_27820"/>
<dbReference type="SMART" id="SM00387">
    <property type="entry name" value="HATPase_c"/>
    <property type="match status" value="1"/>
</dbReference>
<dbReference type="Pfam" id="PF02518">
    <property type="entry name" value="HATPase_c"/>
    <property type="match status" value="1"/>
</dbReference>
<dbReference type="Gene3D" id="3.30.450.20">
    <property type="entry name" value="PAS domain"/>
    <property type="match status" value="1"/>
</dbReference>
<evidence type="ECO:0000259" key="7">
    <source>
        <dbReference type="PROSITE" id="PS50112"/>
    </source>
</evidence>
<dbReference type="SUPFAM" id="SSF47384">
    <property type="entry name" value="Homodimeric domain of signal transducing histidine kinase"/>
    <property type="match status" value="1"/>
</dbReference>
<dbReference type="PROSITE" id="PS50110">
    <property type="entry name" value="RESPONSE_REGULATORY"/>
    <property type="match status" value="2"/>
</dbReference>
<comment type="catalytic activity">
    <reaction evidence="1">
        <text>ATP + protein L-histidine = ADP + protein N-phospho-L-histidine.</text>
        <dbReference type="EC" id="2.7.13.3"/>
    </reaction>
</comment>
<protein>
    <recommendedName>
        <fullName evidence="2">histidine kinase</fullName>
        <ecNumber evidence="2">2.7.13.3</ecNumber>
    </recommendedName>
</protein>
<proteinExistence type="predicted"/>
<dbReference type="Pfam" id="PF00512">
    <property type="entry name" value="HisKA"/>
    <property type="match status" value="1"/>
</dbReference>
<dbReference type="InterPro" id="IPR005467">
    <property type="entry name" value="His_kinase_dom"/>
</dbReference>
<dbReference type="CDD" id="cd00156">
    <property type="entry name" value="REC"/>
    <property type="match status" value="1"/>
</dbReference>
<reference evidence="10" key="1">
    <citation type="journal article" date="2023" name="Int. J. Syst. Evol. Microbiol.">
        <title>Mesoterricola silvestris gen. nov., sp. nov., Mesoterricola sediminis sp. nov., Geothrix oryzae sp. nov., Geothrix edaphica sp. nov., Geothrix rubra sp. nov., and Geothrix limicola sp. nov., six novel members of Acidobacteriota isolated from soils.</title>
        <authorList>
            <person name="Itoh H."/>
            <person name="Sugisawa Y."/>
            <person name="Mise K."/>
            <person name="Xu Z."/>
            <person name="Kuniyasu M."/>
            <person name="Ushijima N."/>
            <person name="Kawano K."/>
            <person name="Kobayashi E."/>
            <person name="Shiratori Y."/>
            <person name="Masuda Y."/>
            <person name="Senoo K."/>
        </authorList>
    </citation>
    <scope>NUCLEOTIDE SEQUENCE [LARGE SCALE GENOMIC DNA]</scope>
    <source>
        <strain evidence="10">W79</strain>
    </source>
</reference>
<keyword evidence="10" id="KW-1185">Reference proteome</keyword>
<dbReference type="InterPro" id="IPR035965">
    <property type="entry name" value="PAS-like_dom_sf"/>
</dbReference>
<dbReference type="NCBIfam" id="TIGR00229">
    <property type="entry name" value="sensory_box"/>
    <property type="match status" value="1"/>
</dbReference>
<dbReference type="SUPFAM" id="SSF55874">
    <property type="entry name" value="ATPase domain of HSP90 chaperone/DNA topoisomerase II/histidine kinase"/>
    <property type="match status" value="1"/>
</dbReference>
<dbReference type="RefSeq" id="WP_316412279.1">
    <property type="nucleotide sequence ID" value="NZ_AP027080.1"/>
</dbReference>
<evidence type="ECO:0000259" key="5">
    <source>
        <dbReference type="PROSITE" id="PS50109"/>
    </source>
</evidence>
<dbReference type="Gene3D" id="3.40.50.2300">
    <property type="match status" value="2"/>
</dbReference>
<gene>
    <name evidence="9" type="ORF">METEAL_27820</name>
</gene>
<dbReference type="Gene3D" id="3.30.565.10">
    <property type="entry name" value="Histidine kinase-like ATPase, C-terminal domain"/>
    <property type="match status" value="1"/>
</dbReference>
<sequence>MKILLVDDIQSNITLLELLLGSQGHATSKAMNGKEALEAARKDPPDLIISDILMPVMDGYTLCRAWMGDAGLAPIPFIFYTATYQSDEDETFALSLGAAAFLRKPMEPEAFLGQVQDVVRRTQAGALKAPEPVPTDEGSFLKLYNERLVQKLDQRSQSLAQQVEELREMEASLRLKSFALDAAANGILILDRQGAIEWANPAFLEITGFEAREILGSKPPFLESPAQDPAFHARIWDAVSGGRVWRGEILSRHKGGASRLFQTAISPLRNEGGGIDHFIGIMQDITEQRRMESELLQAQKMEAIGRLAGGVAHDFNNMLNVILINSEISLETEALPDSARRRILEIKRAAEHSAELTRQLLAFSRKQAAQPRRLDLNQVLGENRKMLNRLIEGDIELTLHPAPDLRAVFIDPSQVNQVLTNLVINSRDALPSGGTISIETANFLVEESSALVFGGLPPGSYVQLTVSDTGCGMDAATLAQIFEPFFTTKAEGKGTGLGLSMVYGIIKQNGGALSVYSNPGLGTSFKIYLPAFDAEDEAPDPSAGASAGGGDETILIAEDEAPMLEVMKLVLEEKGYRVLAASNPLEAALLAARYEGPIHLLITDVVMPAMNGKELQQRILEERQGFKVLFISGYTGDILAKRGLMREETHFLQKPFRIKDLLGKVREVLEST</sequence>
<evidence type="ECO:0000259" key="6">
    <source>
        <dbReference type="PROSITE" id="PS50110"/>
    </source>
</evidence>
<dbReference type="InterPro" id="IPR003594">
    <property type="entry name" value="HATPase_dom"/>
</dbReference>
<dbReference type="SUPFAM" id="SSF52172">
    <property type="entry name" value="CheY-like"/>
    <property type="match status" value="2"/>
</dbReference>
<dbReference type="InterPro" id="IPR000700">
    <property type="entry name" value="PAS-assoc_C"/>
</dbReference>
<dbReference type="CDD" id="cd00082">
    <property type="entry name" value="HisKA"/>
    <property type="match status" value="1"/>
</dbReference>
<dbReference type="InterPro" id="IPR001610">
    <property type="entry name" value="PAC"/>
</dbReference>
<feature type="modified residue" description="4-aspartylphosphate" evidence="4">
    <location>
        <position position="604"/>
    </location>
</feature>